<accession>A0A328U6P0</accession>
<keyword evidence="1" id="KW-1133">Transmembrane helix</keyword>
<protein>
    <recommendedName>
        <fullName evidence="4">Holin</fullName>
    </recommendedName>
</protein>
<name>A0A328U6P0_9BACL</name>
<dbReference type="AlphaFoldDB" id="A0A328U6P0"/>
<dbReference type="Proteomes" id="UP000249260">
    <property type="component" value="Unassembled WGS sequence"/>
</dbReference>
<feature type="transmembrane region" description="Helical" evidence="1">
    <location>
        <begin position="68"/>
        <end position="89"/>
    </location>
</feature>
<reference evidence="2 3" key="1">
    <citation type="submission" date="2018-06" db="EMBL/GenBank/DDBJ databases">
        <title>Paenibacillus montanisoli sp. nov., isolated from mountain area soil.</title>
        <authorList>
            <person name="Wu M."/>
        </authorList>
    </citation>
    <scope>NUCLEOTIDE SEQUENCE [LARGE SCALE GENOMIC DNA]</scope>
    <source>
        <strain evidence="2 3">RA17</strain>
    </source>
</reference>
<dbReference type="RefSeq" id="WP_112881500.1">
    <property type="nucleotide sequence ID" value="NZ_QLUW01000001.1"/>
</dbReference>
<proteinExistence type="predicted"/>
<sequence>MTFALADMMLYSMWAVLGFMGLNFLFDFFKMLKSGSFSTDFVMGYLKDMVLIVLPLFMFANMQSLDNTGWIILTAYYIGAVAAVVKYLMDLKGKM</sequence>
<evidence type="ECO:0000256" key="1">
    <source>
        <dbReference type="SAM" id="Phobius"/>
    </source>
</evidence>
<evidence type="ECO:0008006" key="4">
    <source>
        <dbReference type="Google" id="ProtNLM"/>
    </source>
</evidence>
<dbReference type="OrthoDB" id="2875589at2"/>
<feature type="transmembrane region" description="Helical" evidence="1">
    <location>
        <begin position="12"/>
        <end position="29"/>
    </location>
</feature>
<keyword evidence="3" id="KW-1185">Reference proteome</keyword>
<feature type="transmembrane region" description="Helical" evidence="1">
    <location>
        <begin position="41"/>
        <end position="62"/>
    </location>
</feature>
<dbReference type="EMBL" id="QLUW01000001">
    <property type="protein sequence ID" value="RAP78377.1"/>
    <property type="molecule type" value="Genomic_DNA"/>
</dbReference>
<keyword evidence="1" id="KW-0812">Transmembrane</keyword>
<gene>
    <name evidence="2" type="ORF">DL346_08120</name>
</gene>
<organism evidence="2 3">
    <name type="scientific">Paenibacillus montanisoli</name>
    <dbReference type="NCBI Taxonomy" id="2081970"/>
    <lineage>
        <taxon>Bacteria</taxon>
        <taxon>Bacillati</taxon>
        <taxon>Bacillota</taxon>
        <taxon>Bacilli</taxon>
        <taxon>Bacillales</taxon>
        <taxon>Paenibacillaceae</taxon>
        <taxon>Paenibacillus</taxon>
    </lineage>
</organism>
<keyword evidence="1" id="KW-0472">Membrane</keyword>
<evidence type="ECO:0000313" key="2">
    <source>
        <dbReference type="EMBL" id="RAP78377.1"/>
    </source>
</evidence>
<evidence type="ECO:0000313" key="3">
    <source>
        <dbReference type="Proteomes" id="UP000249260"/>
    </source>
</evidence>
<comment type="caution">
    <text evidence="2">The sequence shown here is derived from an EMBL/GenBank/DDBJ whole genome shotgun (WGS) entry which is preliminary data.</text>
</comment>